<gene>
    <name evidence="6" type="ORF">FH972_024359</name>
</gene>
<feature type="region of interest" description="Disordered" evidence="4">
    <location>
        <begin position="309"/>
        <end position="332"/>
    </location>
</feature>
<dbReference type="Proteomes" id="UP000327013">
    <property type="component" value="Unassembled WGS sequence"/>
</dbReference>
<dbReference type="GO" id="GO:0003729">
    <property type="term" value="F:mRNA binding"/>
    <property type="evidence" value="ECO:0007669"/>
    <property type="project" value="UniProtKB-ARBA"/>
</dbReference>
<dbReference type="GO" id="GO:0003735">
    <property type="term" value="F:structural constituent of ribosome"/>
    <property type="evidence" value="ECO:0007669"/>
    <property type="project" value="InterPro"/>
</dbReference>
<dbReference type="SUPFAM" id="SSF52080">
    <property type="entry name" value="Ribosomal proteins L15p and L18e"/>
    <property type="match status" value="1"/>
</dbReference>
<evidence type="ECO:0000256" key="3">
    <source>
        <dbReference type="ARBA" id="ARBA00023274"/>
    </source>
</evidence>
<organism evidence="6 7">
    <name type="scientific">Carpinus fangiana</name>
    <dbReference type="NCBI Taxonomy" id="176857"/>
    <lineage>
        <taxon>Eukaryota</taxon>
        <taxon>Viridiplantae</taxon>
        <taxon>Streptophyta</taxon>
        <taxon>Embryophyta</taxon>
        <taxon>Tracheophyta</taxon>
        <taxon>Spermatophyta</taxon>
        <taxon>Magnoliopsida</taxon>
        <taxon>eudicotyledons</taxon>
        <taxon>Gunneridae</taxon>
        <taxon>Pentapetalae</taxon>
        <taxon>rosids</taxon>
        <taxon>fabids</taxon>
        <taxon>Fagales</taxon>
        <taxon>Betulaceae</taxon>
        <taxon>Carpinus</taxon>
    </lineage>
</organism>
<dbReference type="NCBIfam" id="TIGR01071">
    <property type="entry name" value="rplO_bact"/>
    <property type="match status" value="1"/>
</dbReference>
<keyword evidence="7" id="KW-1185">Reference proteome</keyword>
<evidence type="ECO:0000256" key="4">
    <source>
        <dbReference type="SAM" id="MobiDB-lite"/>
    </source>
</evidence>
<comment type="caution">
    <text evidence="6">The sequence shown here is derived from an EMBL/GenBank/DDBJ whole genome shotgun (WGS) entry which is preliminary data.</text>
</comment>
<dbReference type="PANTHER" id="PTHR12934:SF11">
    <property type="entry name" value="LARGE RIBOSOMAL SUBUNIT PROTEIN UL15M"/>
    <property type="match status" value="1"/>
</dbReference>
<evidence type="ECO:0000256" key="2">
    <source>
        <dbReference type="ARBA" id="ARBA00022980"/>
    </source>
</evidence>
<feature type="domain" description="Large ribosomal subunit protein uL15/eL18" evidence="5">
    <location>
        <begin position="117"/>
        <end position="193"/>
    </location>
</feature>
<reference evidence="6 7" key="1">
    <citation type="submission" date="2019-06" db="EMBL/GenBank/DDBJ databases">
        <title>A chromosomal-level reference genome of Carpinus fangiana (Coryloideae, Betulaceae).</title>
        <authorList>
            <person name="Yang X."/>
            <person name="Wang Z."/>
            <person name="Zhang L."/>
            <person name="Hao G."/>
            <person name="Liu J."/>
            <person name="Yang Y."/>
        </authorList>
    </citation>
    <scope>NUCLEOTIDE SEQUENCE [LARGE SCALE GENOMIC DNA]</scope>
    <source>
        <strain evidence="6">Cfa_2016G</strain>
        <tissue evidence="6">Leaf</tissue>
    </source>
</reference>
<dbReference type="FunFam" id="3.100.10.10:FF:000011">
    <property type="entry name" value="50S ribosomal subunit protein L15"/>
    <property type="match status" value="1"/>
</dbReference>
<accession>A0A5N6KY50</accession>
<evidence type="ECO:0000256" key="1">
    <source>
        <dbReference type="ARBA" id="ARBA00007320"/>
    </source>
</evidence>
<feature type="compositionally biased region" description="Basic residues" evidence="4">
    <location>
        <begin position="73"/>
        <end position="87"/>
    </location>
</feature>
<feature type="compositionally biased region" description="Polar residues" evidence="4">
    <location>
        <begin position="323"/>
        <end position="332"/>
    </location>
</feature>
<dbReference type="OrthoDB" id="361383at2759"/>
<dbReference type="GO" id="GO:0005762">
    <property type="term" value="C:mitochondrial large ribosomal subunit"/>
    <property type="evidence" value="ECO:0007669"/>
    <property type="project" value="TreeGrafter"/>
</dbReference>
<dbReference type="Pfam" id="PF00828">
    <property type="entry name" value="Ribosomal_L27A"/>
    <property type="match status" value="1"/>
</dbReference>
<dbReference type="InterPro" id="IPR021131">
    <property type="entry name" value="Ribosomal_uL15/eL18"/>
</dbReference>
<evidence type="ECO:0000313" key="7">
    <source>
        <dbReference type="Proteomes" id="UP000327013"/>
    </source>
</evidence>
<feature type="region of interest" description="Disordered" evidence="4">
    <location>
        <begin position="53"/>
        <end position="95"/>
    </location>
</feature>
<name>A0A5N6KY50_9ROSI</name>
<dbReference type="Gene3D" id="3.100.10.10">
    <property type="match status" value="1"/>
</dbReference>
<keyword evidence="2" id="KW-0689">Ribosomal protein</keyword>
<protein>
    <recommendedName>
        <fullName evidence="5">Large ribosomal subunit protein uL15/eL18 domain-containing protein</fullName>
    </recommendedName>
</protein>
<proteinExistence type="inferred from homology"/>
<dbReference type="AlphaFoldDB" id="A0A5N6KY50"/>
<comment type="similarity">
    <text evidence="1">Belongs to the universal ribosomal protein uL15 family.</text>
</comment>
<dbReference type="InterPro" id="IPR005749">
    <property type="entry name" value="Ribosomal_uL15_bac-type"/>
</dbReference>
<dbReference type="PANTHER" id="PTHR12934">
    <property type="entry name" value="50S RIBOSOMAL PROTEIN L15"/>
    <property type="match status" value="1"/>
</dbReference>
<dbReference type="InterPro" id="IPR036227">
    <property type="entry name" value="Ribosomal_uL15/eL18_sf"/>
</dbReference>
<dbReference type="HAMAP" id="MF_01341">
    <property type="entry name" value="Ribosomal_uL15"/>
    <property type="match status" value="1"/>
</dbReference>
<dbReference type="EMBL" id="VIBQ01000017">
    <property type="protein sequence ID" value="KAB8360621.1"/>
    <property type="molecule type" value="Genomic_DNA"/>
</dbReference>
<keyword evidence="3" id="KW-0687">Ribonucleoprotein</keyword>
<sequence>MPPRIQPSFLRTHHYNLRPIADSLTRLAINVRLHRPAQQARSASILGNLQDVPSSYNRRIRRGRGASSGKGKTSGRGHKGQKQHGKVPFKFNGGQTKDEVVKGQRGFTNNFSIEMTVLNIDRIQSWIDQGRLDTSKPITVKELHESRCTHGIKDGVKLLAKNGDTLRSPIHITVSRASSTAIAAIEAAGGSVTTRYYTRPSIRRILKGETHPVLSLLSPETAASSLGSPNTLHVKSHASSPVELRRAAGIIAHLPPMSAFKYRLPDPASRTDIEYYRDPLHRGYLSYTVAEGHGPSLFFKTPGAASASSESARKKTTGAKASAGTQSAGRIW</sequence>
<evidence type="ECO:0000259" key="5">
    <source>
        <dbReference type="Pfam" id="PF00828"/>
    </source>
</evidence>
<dbReference type="InterPro" id="IPR030878">
    <property type="entry name" value="Ribosomal_uL15"/>
</dbReference>
<dbReference type="GO" id="GO:0006412">
    <property type="term" value="P:translation"/>
    <property type="evidence" value="ECO:0007669"/>
    <property type="project" value="InterPro"/>
</dbReference>
<evidence type="ECO:0000313" key="6">
    <source>
        <dbReference type="EMBL" id="KAB8360621.1"/>
    </source>
</evidence>